<dbReference type="GO" id="GO:0016491">
    <property type="term" value="F:oxidoreductase activity"/>
    <property type="evidence" value="ECO:0007669"/>
    <property type="project" value="UniProtKB-KW"/>
</dbReference>
<dbReference type="CDD" id="cd05233">
    <property type="entry name" value="SDR_c"/>
    <property type="match status" value="1"/>
</dbReference>
<proteinExistence type="inferred from homology"/>
<dbReference type="PRINTS" id="PR00081">
    <property type="entry name" value="GDHRDH"/>
</dbReference>
<dbReference type="EMBL" id="VXLC01000045">
    <property type="protein sequence ID" value="KAA8879704.1"/>
    <property type="molecule type" value="Genomic_DNA"/>
</dbReference>
<evidence type="ECO:0000256" key="1">
    <source>
        <dbReference type="ARBA" id="ARBA00006484"/>
    </source>
</evidence>
<dbReference type="Pfam" id="PF00106">
    <property type="entry name" value="adh_short"/>
    <property type="match status" value="1"/>
</dbReference>
<keyword evidence="5" id="KW-1185">Reference proteome</keyword>
<sequence length="254" mass="26117">MLESQSSPPRDGDRDGRGPGGWAVVAGASGGVGRAVALRLADDGYSVVVCGADGAGVEETRSLIEWSGGRAMGLAADLGDPVVVRGAIGEVGGLLGRAPVRVLVNNAGEVDYESAEDVFDVVFNLNVRVPLLLTGAFAPLMAARGAGAIVNVCARVGTSDDGQVQAAQAALVRLTRLWSVEYGPQGVRVNFVDPGDLLRPRRGGKEERHSGGADDPGEVAEVIRFLVSPQAAYVQGAVLTMHGAEAALIASRRP</sequence>
<dbReference type="Proteomes" id="UP000323876">
    <property type="component" value="Unassembled WGS sequence"/>
</dbReference>
<dbReference type="OrthoDB" id="7064009at2"/>
<evidence type="ECO:0000256" key="2">
    <source>
        <dbReference type="ARBA" id="ARBA00023002"/>
    </source>
</evidence>
<keyword evidence="2" id="KW-0560">Oxidoreductase</keyword>
<dbReference type="RefSeq" id="WP_150408132.1">
    <property type="nucleotide sequence ID" value="NZ_VXLC01000045.1"/>
</dbReference>
<dbReference type="AlphaFoldDB" id="A0A5N0DUS5"/>
<protein>
    <submittedName>
        <fullName evidence="4">SDR family oxidoreductase</fullName>
    </submittedName>
</protein>
<dbReference type="SUPFAM" id="SSF51735">
    <property type="entry name" value="NAD(P)-binding Rossmann-fold domains"/>
    <property type="match status" value="1"/>
</dbReference>
<accession>A0A5N0DUS5</accession>
<feature type="region of interest" description="Disordered" evidence="3">
    <location>
        <begin position="1"/>
        <end position="21"/>
    </location>
</feature>
<organism evidence="4 5">
    <name type="scientific">Nocardia colli</name>
    <dbReference type="NCBI Taxonomy" id="2545717"/>
    <lineage>
        <taxon>Bacteria</taxon>
        <taxon>Bacillati</taxon>
        <taxon>Actinomycetota</taxon>
        <taxon>Actinomycetes</taxon>
        <taxon>Mycobacteriales</taxon>
        <taxon>Nocardiaceae</taxon>
        <taxon>Nocardia</taxon>
    </lineage>
</organism>
<dbReference type="PANTHER" id="PTHR43639:SF1">
    <property type="entry name" value="SHORT-CHAIN DEHYDROGENASE_REDUCTASE FAMILY PROTEIN"/>
    <property type="match status" value="1"/>
</dbReference>
<reference evidence="4 5" key="1">
    <citation type="submission" date="2019-09" db="EMBL/GenBank/DDBJ databases">
        <authorList>
            <person name="Wang X."/>
        </authorList>
    </citation>
    <scope>NUCLEOTIDE SEQUENCE [LARGE SCALE GENOMIC DNA]</scope>
    <source>
        <strain evidence="4 5">CICC 11023</strain>
    </source>
</reference>
<gene>
    <name evidence="4" type="ORF">F3087_43895</name>
</gene>
<dbReference type="InterPro" id="IPR036291">
    <property type="entry name" value="NAD(P)-bd_dom_sf"/>
</dbReference>
<dbReference type="InterPro" id="IPR002347">
    <property type="entry name" value="SDR_fam"/>
</dbReference>
<name>A0A5N0DUS5_9NOCA</name>
<dbReference type="PANTHER" id="PTHR43639">
    <property type="entry name" value="OXIDOREDUCTASE, SHORT-CHAIN DEHYDROGENASE/REDUCTASE FAMILY (AFU_ORTHOLOGUE AFUA_5G02870)"/>
    <property type="match status" value="1"/>
</dbReference>
<comment type="caution">
    <text evidence="4">The sequence shown here is derived from an EMBL/GenBank/DDBJ whole genome shotgun (WGS) entry which is preliminary data.</text>
</comment>
<dbReference type="Gene3D" id="3.40.50.720">
    <property type="entry name" value="NAD(P)-binding Rossmann-like Domain"/>
    <property type="match status" value="1"/>
</dbReference>
<evidence type="ECO:0000313" key="5">
    <source>
        <dbReference type="Proteomes" id="UP000323876"/>
    </source>
</evidence>
<comment type="similarity">
    <text evidence="1">Belongs to the short-chain dehydrogenases/reductases (SDR) family.</text>
</comment>
<evidence type="ECO:0000256" key="3">
    <source>
        <dbReference type="SAM" id="MobiDB-lite"/>
    </source>
</evidence>
<evidence type="ECO:0000313" key="4">
    <source>
        <dbReference type="EMBL" id="KAA8879704.1"/>
    </source>
</evidence>